<name>A0AAN7KJQ7_9MYRT</name>
<proteinExistence type="predicted"/>
<comment type="caution">
    <text evidence="1">The sequence shown here is derived from an EMBL/GenBank/DDBJ whole genome shotgun (WGS) entry which is preliminary data.</text>
</comment>
<organism evidence="1 2">
    <name type="scientific">Trapa incisa</name>
    <dbReference type="NCBI Taxonomy" id="236973"/>
    <lineage>
        <taxon>Eukaryota</taxon>
        <taxon>Viridiplantae</taxon>
        <taxon>Streptophyta</taxon>
        <taxon>Embryophyta</taxon>
        <taxon>Tracheophyta</taxon>
        <taxon>Spermatophyta</taxon>
        <taxon>Magnoliopsida</taxon>
        <taxon>eudicotyledons</taxon>
        <taxon>Gunneridae</taxon>
        <taxon>Pentapetalae</taxon>
        <taxon>rosids</taxon>
        <taxon>malvids</taxon>
        <taxon>Myrtales</taxon>
        <taxon>Lythraceae</taxon>
        <taxon>Trapa</taxon>
    </lineage>
</organism>
<protein>
    <submittedName>
        <fullName evidence="1">Uncharacterized protein</fullName>
    </submittedName>
</protein>
<evidence type="ECO:0000313" key="2">
    <source>
        <dbReference type="Proteomes" id="UP001345219"/>
    </source>
</evidence>
<dbReference type="AlphaFoldDB" id="A0AAN7KJQ7"/>
<dbReference type="Proteomes" id="UP001345219">
    <property type="component" value="Chromosome 3"/>
</dbReference>
<accession>A0AAN7KJQ7</accession>
<evidence type="ECO:0000313" key="1">
    <source>
        <dbReference type="EMBL" id="KAK4767790.1"/>
    </source>
</evidence>
<reference evidence="1 2" key="1">
    <citation type="journal article" date="2023" name="Hortic Res">
        <title>Pangenome of water caltrop reveals structural variations and asymmetric subgenome divergence after allopolyploidization.</title>
        <authorList>
            <person name="Zhang X."/>
            <person name="Chen Y."/>
            <person name="Wang L."/>
            <person name="Yuan Y."/>
            <person name="Fang M."/>
            <person name="Shi L."/>
            <person name="Lu R."/>
            <person name="Comes H.P."/>
            <person name="Ma Y."/>
            <person name="Chen Y."/>
            <person name="Huang G."/>
            <person name="Zhou Y."/>
            <person name="Zheng Z."/>
            <person name="Qiu Y."/>
        </authorList>
    </citation>
    <scope>NUCLEOTIDE SEQUENCE [LARGE SCALE GENOMIC DNA]</scope>
    <source>
        <tissue evidence="1">Roots</tissue>
    </source>
</reference>
<sequence length="105" mass="12052">MIVCAAPWTLLQLTPLRSLKRMSGVLFSPPSLILWNRIRCEEIFEFGCLKWLEIDRSCLELLKFLCKTSKIQILISKREVQILTLTDIERLATESTCLNSLSLPA</sequence>
<keyword evidence="2" id="KW-1185">Reference proteome</keyword>
<gene>
    <name evidence="1" type="ORF">SAY87_002931</name>
</gene>
<dbReference type="EMBL" id="JAXIOK010000006">
    <property type="protein sequence ID" value="KAK4767790.1"/>
    <property type="molecule type" value="Genomic_DNA"/>
</dbReference>